<evidence type="ECO:0000259" key="1">
    <source>
        <dbReference type="SMART" id="SM00960"/>
    </source>
</evidence>
<dbReference type="SUPFAM" id="SSF103196">
    <property type="entry name" value="Roadblock/LC7 domain"/>
    <property type="match status" value="1"/>
</dbReference>
<comment type="caution">
    <text evidence="2">The sequence shown here is derived from an EMBL/GenBank/DDBJ whole genome shotgun (WGS) entry which is preliminary data.</text>
</comment>
<protein>
    <recommendedName>
        <fullName evidence="1">Roadblock/LAMTOR2 domain-containing protein</fullName>
    </recommendedName>
</protein>
<gene>
    <name evidence="2" type="ORF">ENV17_07160</name>
</gene>
<evidence type="ECO:0000313" key="2">
    <source>
        <dbReference type="EMBL" id="HGI44146.1"/>
    </source>
</evidence>
<dbReference type="SMART" id="SM00960">
    <property type="entry name" value="Robl_LC7"/>
    <property type="match status" value="1"/>
</dbReference>
<accession>A0A7C4FC65</accession>
<organism evidence="2">
    <name type="scientific">Thermofilum pendens</name>
    <dbReference type="NCBI Taxonomy" id="2269"/>
    <lineage>
        <taxon>Archaea</taxon>
        <taxon>Thermoproteota</taxon>
        <taxon>Thermoprotei</taxon>
        <taxon>Thermofilales</taxon>
        <taxon>Thermofilaceae</taxon>
        <taxon>Thermofilum</taxon>
    </lineage>
</organism>
<dbReference type="EMBL" id="DTFI01000199">
    <property type="protein sequence ID" value="HGI44146.1"/>
    <property type="molecule type" value="Genomic_DNA"/>
</dbReference>
<dbReference type="AlphaFoldDB" id="A0A7C4FC65"/>
<dbReference type="InterPro" id="IPR004942">
    <property type="entry name" value="Roadblock/LAMTOR2_dom"/>
</dbReference>
<feature type="domain" description="Roadblock/LAMTOR2" evidence="1">
    <location>
        <begin position="9"/>
        <end position="99"/>
    </location>
</feature>
<name>A0A7C4FC65_THEPE</name>
<reference evidence="2" key="1">
    <citation type="journal article" date="2020" name="mSystems">
        <title>Genome- and Community-Level Interaction Insights into Carbon Utilization and Element Cycling Functions of Hydrothermarchaeota in Hydrothermal Sediment.</title>
        <authorList>
            <person name="Zhou Z."/>
            <person name="Liu Y."/>
            <person name="Xu W."/>
            <person name="Pan J."/>
            <person name="Luo Z.H."/>
            <person name="Li M."/>
        </authorList>
    </citation>
    <scope>NUCLEOTIDE SEQUENCE [LARGE SCALE GENOMIC DNA]</scope>
    <source>
        <strain evidence="2">SpSt-735</strain>
    </source>
</reference>
<dbReference type="Gene3D" id="3.30.450.30">
    <property type="entry name" value="Dynein light chain 2a, cytoplasmic"/>
    <property type="match status" value="1"/>
</dbReference>
<sequence>MSGDTLNSIRSILGKIVKETHDMVTVIVYAWRDGIPQAFLSPDQMQAEFLAVSSAAALGSLDAIGDIFGSKVKRVDVELENGEHIIISAVNGAFVALSTIPRPNLGLVHLVLRKYEDEIVRAAGVGYAGPQKLLKDSSERAVR</sequence>
<proteinExistence type="predicted"/>